<protein>
    <recommendedName>
        <fullName evidence="1">DUF5720 domain-containing protein</fullName>
    </recommendedName>
</protein>
<dbReference type="Proteomes" id="UP000236311">
    <property type="component" value="Unassembled WGS sequence"/>
</dbReference>
<dbReference type="RefSeq" id="WP_103242562.1">
    <property type="nucleotide sequence ID" value="NZ_JANJZD010000050.1"/>
</dbReference>
<evidence type="ECO:0000313" key="2">
    <source>
        <dbReference type="EMBL" id="SOY32638.1"/>
    </source>
</evidence>
<dbReference type="InterPro" id="IPR043778">
    <property type="entry name" value="DUF5720"/>
</dbReference>
<reference evidence="2 3" key="1">
    <citation type="submission" date="2018-01" db="EMBL/GenBank/DDBJ databases">
        <authorList>
            <person name="Gaut B.S."/>
            <person name="Morton B.R."/>
            <person name="Clegg M.T."/>
            <person name="Duvall M.R."/>
        </authorList>
    </citation>
    <scope>NUCLEOTIDE SEQUENCE [LARGE SCALE GENOMIC DNA]</scope>
    <source>
        <strain evidence="2">GP69</strain>
    </source>
</reference>
<gene>
    <name evidence="2" type="ORF">AMURIS_05403</name>
</gene>
<organism evidence="2 3">
    <name type="scientific">Acetatifactor muris</name>
    <dbReference type="NCBI Taxonomy" id="879566"/>
    <lineage>
        <taxon>Bacteria</taxon>
        <taxon>Bacillati</taxon>
        <taxon>Bacillota</taxon>
        <taxon>Clostridia</taxon>
        <taxon>Lachnospirales</taxon>
        <taxon>Lachnospiraceae</taxon>
        <taxon>Acetatifactor</taxon>
    </lineage>
</organism>
<keyword evidence="3" id="KW-1185">Reference proteome</keyword>
<proteinExistence type="predicted"/>
<dbReference type="OrthoDB" id="9807940at2"/>
<evidence type="ECO:0000259" key="1">
    <source>
        <dbReference type="Pfam" id="PF18987"/>
    </source>
</evidence>
<evidence type="ECO:0000313" key="3">
    <source>
        <dbReference type="Proteomes" id="UP000236311"/>
    </source>
</evidence>
<dbReference type="Pfam" id="PF18987">
    <property type="entry name" value="DUF5720"/>
    <property type="match status" value="1"/>
</dbReference>
<dbReference type="InterPro" id="IPR041965">
    <property type="entry name" value="TTRAP_sf"/>
</dbReference>
<sequence length="171" mass="19562">MKFSKSELDIIYQYAAPTKAETLAGMKETVPVIKDLLTKAIVENAIRKLEKIPEPECSQFVAATKARFLAERDNSIRQRLAAAKAQEPIMQGHDLLGIERFHPETRHMITLEVQKQCFVGFKGERFRFFLSDEGYRNAKRSEQEGEIKIKSHAAVVAGKLYPDKKPKQQER</sequence>
<dbReference type="AlphaFoldDB" id="A0A2K4ZQ71"/>
<dbReference type="Gene3D" id="1.10.10.1850">
    <property type="entry name" value="Sporulation protein-like"/>
    <property type="match status" value="1"/>
</dbReference>
<name>A0A2K4ZQ71_9FIRM</name>
<feature type="domain" description="DUF5720" evidence="1">
    <location>
        <begin position="74"/>
        <end position="168"/>
    </location>
</feature>
<accession>A0A2K4ZQ71</accession>
<dbReference type="EMBL" id="OFSM01000060">
    <property type="protein sequence ID" value="SOY32638.1"/>
    <property type="molecule type" value="Genomic_DNA"/>
</dbReference>